<gene>
    <name evidence="2" type="ORF">NSP04_06435</name>
</gene>
<dbReference type="InterPro" id="IPR036737">
    <property type="entry name" value="OmpA-like_sf"/>
</dbReference>
<evidence type="ECO:0008006" key="4">
    <source>
        <dbReference type="Google" id="ProtNLM"/>
    </source>
</evidence>
<dbReference type="Gene3D" id="3.30.1330.60">
    <property type="entry name" value="OmpA-like domain"/>
    <property type="match status" value="1"/>
</dbReference>
<dbReference type="SUPFAM" id="SSF103088">
    <property type="entry name" value="OmpA-like"/>
    <property type="match status" value="1"/>
</dbReference>
<organism evidence="2 3">
    <name type="scientific">Limnobacter parvus</name>
    <dbReference type="NCBI Taxonomy" id="2939690"/>
    <lineage>
        <taxon>Bacteria</taxon>
        <taxon>Pseudomonadati</taxon>
        <taxon>Pseudomonadota</taxon>
        <taxon>Betaproteobacteria</taxon>
        <taxon>Burkholderiales</taxon>
        <taxon>Burkholderiaceae</taxon>
        <taxon>Limnobacter</taxon>
    </lineage>
</organism>
<dbReference type="EMBL" id="JANKHG010000016">
    <property type="protein sequence ID" value="MCR2746280.1"/>
    <property type="molecule type" value="Genomic_DNA"/>
</dbReference>
<dbReference type="RefSeq" id="WP_257511522.1">
    <property type="nucleotide sequence ID" value="NZ_JANKHG010000016.1"/>
</dbReference>
<reference evidence="2" key="1">
    <citation type="submission" date="2022-07" db="EMBL/GenBank/DDBJ databases">
        <authorList>
            <person name="Xamxidin M."/>
        </authorList>
    </citation>
    <scope>NUCLEOTIDE SEQUENCE</scope>
    <source>
        <strain evidence="2">YS8-69</strain>
    </source>
</reference>
<feature type="signal peptide" evidence="1">
    <location>
        <begin position="1"/>
        <end position="22"/>
    </location>
</feature>
<comment type="caution">
    <text evidence="2">The sequence shown here is derived from an EMBL/GenBank/DDBJ whole genome shotgun (WGS) entry which is preliminary data.</text>
</comment>
<dbReference type="Proteomes" id="UP001165267">
    <property type="component" value="Unassembled WGS sequence"/>
</dbReference>
<evidence type="ECO:0000313" key="2">
    <source>
        <dbReference type="EMBL" id="MCR2746280.1"/>
    </source>
</evidence>
<evidence type="ECO:0000256" key="1">
    <source>
        <dbReference type="SAM" id="SignalP"/>
    </source>
</evidence>
<evidence type="ECO:0000313" key="3">
    <source>
        <dbReference type="Proteomes" id="UP001165267"/>
    </source>
</evidence>
<feature type="chain" id="PRO_5047450773" description="OmpA-like domain-containing protein" evidence="1">
    <location>
        <begin position="23"/>
        <end position="179"/>
    </location>
</feature>
<sequence length="179" mass="19305">MKGWFASLGVAACLLGPNAAQAVENALQKLSDPGLHCGSEPSFDLFNGVMNALSEPQSTAAELTLRREDRTLELLIHFKKGESEIPPDCLPKLHALNDATKTGKSGPILIRSSTRAEGSTELDLALASQRLDALQNYLRDNRLARRAFVLELHPETSSPLFGEAIALPNVVEVYSSPAN</sequence>
<accession>A0ABT1XG79</accession>
<proteinExistence type="predicted"/>
<keyword evidence="1" id="KW-0732">Signal</keyword>
<protein>
    <recommendedName>
        <fullName evidence="4">OmpA-like domain-containing protein</fullName>
    </recommendedName>
</protein>
<keyword evidence="3" id="KW-1185">Reference proteome</keyword>
<name>A0ABT1XG79_9BURK</name>